<dbReference type="InterPro" id="IPR002372">
    <property type="entry name" value="PQQ_rpt_dom"/>
</dbReference>
<dbReference type="SMART" id="SM00564">
    <property type="entry name" value="PQQ"/>
    <property type="match status" value="3"/>
</dbReference>
<dbReference type="PROSITE" id="PS51007">
    <property type="entry name" value="CYTC"/>
    <property type="match status" value="2"/>
</dbReference>
<gene>
    <name evidence="12" type="ORF">HDF16_001952</name>
</gene>
<keyword evidence="13" id="KW-1185">Reference proteome</keyword>
<evidence type="ECO:0000256" key="3">
    <source>
        <dbReference type="ARBA" id="ARBA00022617"/>
    </source>
</evidence>
<dbReference type="GO" id="GO:0046872">
    <property type="term" value="F:metal ion binding"/>
    <property type="evidence" value="ECO:0007669"/>
    <property type="project" value="UniProtKB-KW"/>
</dbReference>
<evidence type="ECO:0000256" key="8">
    <source>
        <dbReference type="PROSITE-ProRule" id="PRU00433"/>
    </source>
</evidence>
<feature type="signal peptide" evidence="10">
    <location>
        <begin position="1"/>
        <end position="27"/>
    </location>
</feature>
<accession>A0A7W7ZCI9</accession>
<dbReference type="SUPFAM" id="SSF46626">
    <property type="entry name" value="Cytochrome c"/>
    <property type="match status" value="2"/>
</dbReference>
<dbReference type="GO" id="GO:0009055">
    <property type="term" value="F:electron transfer activity"/>
    <property type="evidence" value="ECO:0007669"/>
    <property type="project" value="InterPro"/>
</dbReference>
<dbReference type="InterPro" id="IPR018391">
    <property type="entry name" value="PQQ_b-propeller_rpt"/>
</dbReference>
<feature type="domain" description="Cytochrome c" evidence="11">
    <location>
        <begin position="552"/>
        <end position="628"/>
    </location>
</feature>
<dbReference type="InterPro" id="IPR009056">
    <property type="entry name" value="Cyt_c-like_dom"/>
</dbReference>
<dbReference type="PANTHER" id="PTHR32303:SF4">
    <property type="entry name" value="QUINOPROTEIN GLUCOSE DEHYDROGENASE"/>
    <property type="match status" value="1"/>
</dbReference>
<dbReference type="PANTHER" id="PTHR32303">
    <property type="entry name" value="QUINOPROTEIN ALCOHOL DEHYDROGENASE (CYTOCHROME C)"/>
    <property type="match status" value="1"/>
</dbReference>
<sequence length="702" mass="76196">MNVARRIRFSATILAAAAVLTCHTTHAQQVDWRTYNGGVDGDHYSPLQQITTANVPKLRQMWRFDAGTEGGLQTNPLVVGHRLFGYTSNLQVIALDATTGERLWHFDAGVSGGQPSRGLTYWTDGHESRLFAYVMNFLFALDPATGKPILSFGEGGRLDMRKDLDSDYTQNNVALTTPGTLYKNLLIVGFRAPETNPGPRGDIRAYNVLTGKLVWSFHTIPHPGEDGYQTWPPGAWTTAGAANNWAGMSVDMRRGIVFVPTGSAVSDFYGFDRLGDDLFANSLIALDANTGKRLWFFQGVHHDIWDRDFPATPALVTVRHDGKLIDAVAQTSKQGFVFVLDRVTGKPIFPIEERAFPPSTVPGEVASPTQPIPSAPAPFARQLLTEDLLTNRTQEAHAWALKEFKTFRSEGQFVPLSVDKQTVVFPGFDGGAEWGGPAVDPRTGVLYVNANDIAWTGGLTENKPGGSPGQVLYQTQCAICHGGDRKGNPPAFPALVDIDHRLTTPQTVGVIQGGKGRMPGFPSLQGGRLEQLMDYLVHPTDSESAAVFDVGGKDPIGQVLYAKHCALCHGDDRSGEVSNYPGLLGVRARLTDSQILANIHDGKGRMPALPELTSADNAAILRFLGPSLESSPQSDKTELASSPNGTSQVPRYRFTGYRKFLDPDGYPAVAPPWGTLNAIDLNTVNFYGRSRSAATRSWPPKG</sequence>
<dbReference type="RefSeq" id="WP_221312624.1">
    <property type="nucleotide sequence ID" value="NZ_JACHIP010000002.1"/>
</dbReference>
<dbReference type="Proteomes" id="UP000540989">
    <property type="component" value="Unassembled WGS sequence"/>
</dbReference>
<proteinExistence type="inferred from homology"/>
<feature type="compositionally biased region" description="Polar residues" evidence="9">
    <location>
        <begin position="628"/>
        <end position="649"/>
    </location>
</feature>
<evidence type="ECO:0000256" key="1">
    <source>
        <dbReference type="ARBA" id="ARBA00001931"/>
    </source>
</evidence>
<evidence type="ECO:0000256" key="10">
    <source>
        <dbReference type="SAM" id="SignalP"/>
    </source>
</evidence>
<dbReference type="Gene3D" id="1.10.760.10">
    <property type="entry name" value="Cytochrome c-like domain"/>
    <property type="match status" value="1"/>
</dbReference>
<protein>
    <submittedName>
        <fullName evidence="12">Quinoprotein glucose dehydrogenase</fullName>
        <ecNumber evidence="12">1.1.5.2</ecNumber>
    </submittedName>
</protein>
<comment type="similarity">
    <text evidence="2">Belongs to the bacterial PQQ dehydrogenase family.</text>
</comment>
<dbReference type="EC" id="1.1.5.2" evidence="12"/>
<dbReference type="Gene3D" id="2.140.10.10">
    <property type="entry name" value="Quinoprotein alcohol dehydrogenase-like superfamily"/>
    <property type="match status" value="1"/>
</dbReference>
<comment type="cofactor">
    <cofactor evidence="1">
        <name>pyrroloquinoline quinone</name>
        <dbReference type="ChEBI" id="CHEBI:58442"/>
    </cofactor>
</comment>
<evidence type="ECO:0000313" key="12">
    <source>
        <dbReference type="EMBL" id="MBB5057267.1"/>
    </source>
</evidence>
<feature type="domain" description="Cytochrome c" evidence="11">
    <location>
        <begin position="464"/>
        <end position="540"/>
    </location>
</feature>
<evidence type="ECO:0000256" key="9">
    <source>
        <dbReference type="SAM" id="MobiDB-lite"/>
    </source>
</evidence>
<dbReference type="EMBL" id="JACHIP010000002">
    <property type="protein sequence ID" value="MBB5057267.1"/>
    <property type="molecule type" value="Genomic_DNA"/>
</dbReference>
<dbReference type="InterPro" id="IPR036909">
    <property type="entry name" value="Cyt_c-like_dom_sf"/>
</dbReference>
<reference evidence="12 13" key="1">
    <citation type="submission" date="2020-08" db="EMBL/GenBank/DDBJ databases">
        <title>Genomic Encyclopedia of Type Strains, Phase IV (KMG-V): Genome sequencing to study the core and pangenomes of soil and plant-associated prokaryotes.</title>
        <authorList>
            <person name="Whitman W."/>
        </authorList>
    </citation>
    <scope>NUCLEOTIDE SEQUENCE [LARGE SCALE GENOMIC DNA]</scope>
    <source>
        <strain evidence="12 13">M8UP14</strain>
    </source>
</reference>
<evidence type="ECO:0000259" key="11">
    <source>
        <dbReference type="PROSITE" id="PS51007"/>
    </source>
</evidence>
<feature type="chain" id="PRO_5031474383" evidence="10">
    <location>
        <begin position="28"/>
        <end position="702"/>
    </location>
</feature>
<evidence type="ECO:0000256" key="5">
    <source>
        <dbReference type="ARBA" id="ARBA00022729"/>
    </source>
</evidence>
<dbReference type="InterPro" id="IPR011047">
    <property type="entry name" value="Quinoprotein_ADH-like_sf"/>
</dbReference>
<evidence type="ECO:0000256" key="2">
    <source>
        <dbReference type="ARBA" id="ARBA00008156"/>
    </source>
</evidence>
<evidence type="ECO:0000256" key="7">
    <source>
        <dbReference type="ARBA" id="ARBA00023004"/>
    </source>
</evidence>
<dbReference type="GO" id="GO:0008876">
    <property type="term" value="F:quinoprotein glucose dehydrogenase activity"/>
    <property type="evidence" value="ECO:0007669"/>
    <property type="project" value="UniProtKB-EC"/>
</dbReference>
<name>A0A7W7ZCI9_9BACT</name>
<keyword evidence="6 12" id="KW-0560">Oxidoreductase</keyword>
<evidence type="ECO:0000313" key="13">
    <source>
        <dbReference type="Proteomes" id="UP000540989"/>
    </source>
</evidence>
<dbReference type="AlphaFoldDB" id="A0A7W7ZCI9"/>
<comment type="caution">
    <text evidence="12">The sequence shown here is derived from an EMBL/GenBank/DDBJ whole genome shotgun (WGS) entry which is preliminary data.</text>
</comment>
<keyword evidence="4 8" id="KW-0479">Metal-binding</keyword>
<dbReference type="SUPFAM" id="SSF50998">
    <property type="entry name" value="Quinoprotein alcohol dehydrogenase-like"/>
    <property type="match status" value="1"/>
</dbReference>
<evidence type="ECO:0000256" key="6">
    <source>
        <dbReference type="ARBA" id="ARBA00023002"/>
    </source>
</evidence>
<feature type="region of interest" description="Disordered" evidence="9">
    <location>
        <begin position="627"/>
        <end position="650"/>
    </location>
</feature>
<keyword evidence="5 10" id="KW-0732">Signal</keyword>
<keyword evidence="7 8" id="KW-0408">Iron</keyword>
<organism evidence="12 13">
    <name type="scientific">Granulicella aggregans</name>
    <dbReference type="NCBI Taxonomy" id="474949"/>
    <lineage>
        <taxon>Bacteria</taxon>
        <taxon>Pseudomonadati</taxon>
        <taxon>Acidobacteriota</taxon>
        <taxon>Terriglobia</taxon>
        <taxon>Terriglobales</taxon>
        <taxon>Acidobacteriaceae</taxon>
        <taxon>Granulicella</taxon>
    </lineage>
</organism>
<dbReference type="Pfam" id="PF13442">
    <property type="entry name" value="Cytochrome_CBB3"/>
    <property type="match status" value="2"/>
</dbReference>
<dbReference type="Pfam" id="PF01011">
    <property type="entry name" value="PQQ"/>
    <property type="match status" value="1"/>
</dbReference>
<keyword evidence="3 8" id="KW-0349">Heme</keyword>
<evidence type="ECO:0000256" key="4">
    <source>
        <dbReference type="ARBA" id="ARBA00022723"/>
    </source>
</evidence>
<dbReference type="GO" id="GO:0020037">
    <property type="term" value="F:heme binding"/>
    <property type="evidence" value="ECO:0007669"/>
    <property type="project" value="InterPro"/>
</dbReference>